<reference evidence="8 9" key="1">
    <citation type="submission" date="2013-12" db="EMBL/GenBank/DDBJ databases">
        <authorList>
            <person name="Zelazny A."/>
            <person name="Olivier K."/>
            <person name="Holland S."/>
            <person name="Lenaerts A."/>
            <person name="Ordway D."/>
            <person name="DeGroote M.A."/>
            <person name="Parker T."/>
            <person name="Sizemore C."/>
            <person name="Tallon L.J."/>
            <person name="Sadzewicz L.K."/>
            <person name="Sengamalay N."/>
            <person name="Fraser C.M."/>
            <person name="Hine E."/>
            <person name="Shefchek K.A."/>
            <person name="Das S.P."/>
            <person name="Tettelin H."/>
        </authorList>
    </citation>
    <scope>NUCLEOTIDE SEQUENCE [LARGE SCALE GENOMIC DNA]</scope>
    <source>
        <strain evidence="8 9">1948</strain>
    </source>
</reference>
<dbReference type="GO" id="GO:0009368">
    <property type="term" value="C:endopeptidase Clp complex"/>
    <property type="evidence" value="ECO:0007669"/>
    <property type="project" value="TreeGrafter"/>
</dbReference>
<dbReference type="Pfam" id="PF10123">
    <property type="entry name" value="Mu-like_Pro"/>
    <property type="match status" value="1"/>
</dbReference>
<dbReference type="AlphaFoldDB" id="A0A829QR07"/>
<dbReference type="Pfam" id="PF00574">
    <property type="entry name" value="CLP_protease"/>
    <property type="match status" value="1"/>
</dbReference>
<keyword evidence="2" id="KW-0963">Cytoplasm</keyword>
<keyword evidence="5" id="KW-0720">Serine protease</keyword>
<dbReference type="EMBL" id="JAOH01000002">
    <property type="protein sequence ID" value="EUA64996.1"/>
    <property type="molecule type" value="Genomic_DNA"/>
</dbReference>
<evidence type="ECO:0000256" key="6">
    <source>
        <dbReference type="RuleBase" id="RU003567"/>
    </source>
</evidence>
<accession>A0A829QR07</accession>
<evidence type="ECO:0000256" key="3">
    <source>
        <dbReference type="ARBA" id="ARBA00022670"/>
    </source>
</evidence>
<gene>
    <name evidence="8" type="ORF">I542_5174</name>
</gene>
<sequence length="421" mass="44882">MVNQPEHPDRPSFANSTPARPWYRIQNKAEDGVAQIDIYDEIHWFWGINAADFRRDLLALGEGIKTIEVHVNSPGGDVYEAIAIMNTLRQHEARVVTIVDGLAASSAGFIAVGASDELIMAPNSELMAHLPWSYARGNAADLRKTADDLDRIASNIASIFATRTATPVADWLQVLTDETWWSAQEAVDAGLAHRVLAAESGEPDAEAAKNRFDLSVFNHAGRSFAPPPARIAARSQAPQPAEAEVNRGKEPIVATLNEGLAELLGIAADANDEAILDAAKEALQARANSTAAASDTEPTVDQITAAAEKAGLVLVNKAQWESTVTAAQDGAEARKQQLADADAALVDAAIRDGKFGPADRAYYLAMLNSNRELTTGFINKMAKGFIPTQEVGHSTQAVDGIPDDLGWFDSAPTAPSTAGQE</sequence>
<dbReference type="GO" id="GO:0004252">
    <property type="term" value="F:serine-type endopeptidase activity"/>
    <property type="evidence" value="ECO:0007669"/>
    <property type="project" value="InterPro"/>
</dbReference>
<dbReference type="PANTHER" id="PTHR10381">
    <property type="entry name" value="ATP-DEPENDENT CLP PROTEASE PROTEOLYTIC SUBUNIT"/>
    <property type="match status" value="1"/>
</dbReference>
<dbReference type="PRINTS" id="PR00127">
    <property type="entry name" value="CLPPROTEASEP"/>
</dbReference>
<dbReference type="NCBIfam" id="NF045542">
    <property type="entry name" value="Clp_rel_HeadMat"/>
    <property type="match status" value="1"/>
</dbReference>
<evidence type="ECO:0000256" key="4">
    <source>
        <dbReference type="ARBA" id="ARBA00022801"/>
    </source>
</evidence>
<proteinExistence type="inferred from homology"/>
<dbReference type="InterPro" id="IPR012106">
    <property type="entry name" value="Phage_Mu_Gp1"/>
</dbReference>
<evidence type="ECO:0000313" key="8">
    <source>
        <dbReference type="EMBL" id="EUA64996.1"/>
    </source>
</evidence>
<keyword evidence="3 8" id="KW-0645">Protease</keyword>
<dbReference type="CDD" id="cd07016">
    <property type="entry name" value="S14_ClpP_1"/>
    <property type="match status" value="1"/>
</dbReference>
<evidence type="ECO:0000256" key="1">
    <source>
        <dbReference type="ARBA" id="ARBA00007039"/>
    </source>
</evidence>
<evidence type="ECO:0000256" key="2">
    <source>
        <dbReference type="ARBA" id="ARBA00022490"/>
    </source>
</evidence>
<dbReference type="GO" id="GO:0006515">
    <property type="term" value="P:protein quality control for misfolded or incompletely synthesized proteins"/>
    <property type="evidence" value="ECO:0007669"/>
    <property type="project" value="TreeGrafter"/>
</dbReference>
<dbReference type="InterPro" id="IPR029045">
    <property type="entry name" value="ClpP/crotonase-like_dom_sf"/>
</dbReference>
<evidence type="ECO:0000313" key="9">
    <source>
        <dbReference type="Proteomes" id="UP000021210"/>
    </source>
</evidence>
<name>A0A829QR07_9MYCO</name>
<evidence type="ECO:0000256" key="7">
    <source>
        <dbReference type="SAM" id="MobiDB-lite"/>
    </source>
</evidence>
<organism evidence="8 9">
    <name type="scientific">Mycobacteroides abscessus 1948</name>
    <dbReference type="NCBI Taxonomy" id="1299323"/>
    <lineage>
        <taxon>Bacteria</taxon>
        <taxon>Bacillati</taxon>
        <taxon>Actinomycetota</taxon>
        <taxon>Actinomycetes</taxon>
        <taxon>Mycobacteriales</taxon>
        <taxon>Mycobacteriaceae</taxon>
        <taxon>Mycobacteroides</taxon>
        <taxon>Mycobacteroides abscessus</taxon>
    </lineage>
</organism>
<dbReference type="PANTHER" id="PTHR10381:SF70">
    <property type="entry name" value="ATP-DEPENDENT CLP PROTEASE PROTEOLYTIC SUBUNIT"/>
    <property type="match status" value="1"/>
</dbReference>
<dbReference type="GO" id="GO:0051117">
    <property type="term" value="F:ATPase binding"/>
    <property type="evidence" value="ECO:0007669"/>
    <property type="project" value="TreeGrafter"/>
</dbReference>
<keyword evidence="4" id="KW-0378">Hydrolase</keyword>
<dbReference type="InterPro" id="IPR023562">
    <property type="entry name" value="ClpP/TepA"/>
</dbReference>
<dbReference type="SUPFAM" id="SSF52096">
    <property type="entry name" value="ClpP/crotonase"/>
    <property type="match status" value="1"/>
</dbReference>
<feature type="region of interest" description="Disordered" evidence="7">
    <location>
        <begin position="402"/>
        <end position="421"/>
    </location>
</feature>
<dbReference type="Gene3D" id="3.90.226.10">
    <property type="entry name" value="2-enoyl-CoA Hydratase, Chain A, domain 1"/>
    <property type="match status" value="1"/>
</dbReference>
<comment type="caution">
    <text evidence="8">The sequence shown here is derived from an EMBL/GenBank/DDBJ whole genome shotgun (WGS) entry which is preliminary data.</text>
</comment>
<evidence type="ECO:0000256" key="5">
    <source>
        <dbReference type="ARBA" id="ARBA00022825"/>
    </source>
</evidence>
<dbReference type="GO" id="GO:0004176">
    <property type="term" value="F:ATP-dependent peptidase activity"/>
    <property type="evidence" value="ECO:0007669"/>
    <property type="project" value="InterPro"/>
</dbReference>
<protein>
    <recommendedName>
        <fullName evidence="6">ATP-dependent Clp protease proteolytic subunit</fullName>
    </recommendedName>
</protein>
<comment type="similarity">
    <text evidence="1 6">Belongs to the peptidase S14 family.</text>
</comment>
<dbReference type="Proteomes" id="UP000021210">
    <property type="component" value="Unassembled WGS sequence"/>
</dbReference>
<dbReference type="InterPro" id="IPR001907">
    <property type="entry name" value="ClpP"/>
</dbReference>